<organism evidence="1">
    <name type="scientific">bioreactor metagenome</name>
    <dbReference type="NCBI Taxonomy" id="1076179"/>
    <lineage>
        <taxon>unclassified sequences</taxon>
        <taxon>metagenomes</taxon>
        <taxon>ecological metagenomes</taxon>
    </lineage>
</organism>
<gene>
    <name evidence="1" type="ORF">SDC9_63230</name>
</gene>
<protein>
    <submittedName>
        <fullName evidence="1">Uncharacterized protein</fullName>
    </submittedName>
</protein>
<sequence>MKLKDAGIREPVASVLQSLDNIMAVGTGTEWSITEISKKNRTVLERTELPKIGSRLVLEPYQYIPEAYLQN</sequence>
<name>A0A644XM76_9ZZZZ</name>
<dbReference type="AlphaFoldDB" id="A0A644XM76"/>
<accession>A0A644XM76</accession>
<dbReference type="EMBL" id="VSSQ01002688">
    <property type="protein sequence ID" value="MPM16848.1"/>
    <property type="molecule type" value="Genomic_DNA"/>
</dbReference>
<proteinExistence type="predicted"/>
<evidence type="ECO:0000313" key="1">
    <source>
        <dbReference type="EMBL" id="MPM16848.1"/>
    </source>
</evidence>
<comment type="caution">
    <text evidence="1">The sequence shown here is derived from an EMBL/GenBank/DDBJ whole genome shotgun (WGS) entry which is preliminary data.</text>
</comment>
<reference evidence="1" key="1">
    <citation type="submission" date="2019-08" db="EMBL/GenBank/DDBJ databases">
        <authorList>
            <person name="Kucharzyk K."/>
            <person name="Murdoch R.W."/>
            <person name="Higgins S."/>
            <person name="Loffler F."/>
        </authorList>
    </citation>
    <scope>NUCLEOTIDE SEQUENCE</scope>
</reference>